<evidence type="ECO:0000313" key="3">
    <source>
        <dbReference type="EMBL" id="KAJ9584027.1"/>
    </source>
</evidence>
<dbReference type="Pfam" id="PF09811">
    <property type="entry name" value="Yae1_N"/>
    <property type="match status" value="1"/>
</dbReference>
<comment type="caution">
    <text evidence="3">The sequence shown here is derived from an EMBL/GenBank/DDBJ whole genome shotgun (WGS) entry which is preliminary data.</text>
</comment>
<evidence type="ECO:0000313" key="4">
    <source>
        <dbReference type="Proteomes" id="UP001233999"/>
    </source>
</evidence>
<dbReference type="InterPro" id="IPR052436">
    <property type="entry name" value="LTO1_adapter"/>
</dbReference>
<comment type="similarity">
    <text evidence="1">Belongs to the LTO1 family.</text>
</comment>
<accession>A0AAD7ZPY0</accession>
<name>A0AAD7ZPY0_DIPPU</name>
<protein>
    <recommendedName>
        <fullName evidence="2">Essential protein Yae1 N-terminal domain-containing protein</fullName>
    </recommendedName>
</protein>
<dbReference type="PANTHER" id="PTHR28532:SF1">
    <property type="entry name" value="ORAL CANCER OVEREXPRESSED 1"/>
    <property type="match status" value="1"/>
</dbReference>
<evidence type="ECO:0000256" key="1">
    <source>
        <dbReference type="ARBA" id="ARBA00038090"/>
    </source>
</evidence>
<gene>
    <name evidence="3" type="ORF">L9F63_021631</name>
</gene>
<sequence length="143" mass="16051">MEYSILDSSVEVTDDVNDAFDSIVLSEEHICKEGFDEGYKKGVVDGKIEGYHLGYHRGAEIGAELGYYKGVAEALLFKRKIDLSNKIIDALEKVIYLVNQMPDTNTDEFDILSHYNNIKVSFKKACALLKINATFPESSKLSF</sequence>
<reference evidence="3" key="1">
    <citation type="journal article" date="2023" name="IScience">
        <title>Live-bearing cockroach genome reveals convergent evolutionary mechanisms linked to viviparity in insects and beyond.</title>
        <authorList>
            <person name="Fouks B."/>
            <person name="Harrison M.C."/>
            <person name="Mikhailova A.A."/>
            <person name="Marchal E."/>
            <person name="English S."/>
            <person name="Carruthers M."/>
            <person name="Jennings E.C."/>
            <person name="Chiamaka E.L."/>
            <person name="Frigard R.A."/>
            <person name="Pippel M."/>
            <person name="Attardo G.M."/>
            <person name="Benoit J.B."/>
            <person name="Bornberg-Bauer E."/>
            <person name="Tobe S.S."/>
        </authorList>
    </citation>
    <scope>NUCLEOTIDE SEQUENCE</scope>
    <source>
        <strain evidence="3">Stay&amp;Tobe</strain>
    </source>
</reference>
<feature type="domain" description="Essential protein Yae1 N-terminal" evidence="2">
    <location>
        <begin position="34"/>
        <end position="72"/>
    </location>
</feature>
<dbReference type="InterPro" id="IPR019191">
    <property type="entry name" value="Essential_protein_Yae1_N"/>
</dbReference>
<dbReference type="PANTHER" id="PTHR28532">
    <property type="entry name" value="GEO13458P1"/>
    <property type="match status" value="1"/>
</dbReference>
<organism evidence="3 4">
    <name type="scientific">Diploptera punctata</name>
    <name type="common">Pacific beetle cockroach</name>
    <dbReference type="NCBI Taxonomy" id="6984"/>
    <lineage>
        <taxon>Eukaryota</taxon>
        <taxon>Metazoa</taxon>
        <taxon>Ecdysozoa</taxon>
        <taxon>Arthropoda</taxon>
        <taxon>Hexapoda</taxon>
        <taxon>Insecta</taxon>
        <taxon>Pterygota</taxon>
        <taxon>Neoptera</taxon>
        <taxon>Polyneoptera</taxon>
        <taxon>Dictyoptera</taxon>
        <taxon>Blattodea</taxon>
        <taxon>Blaberoidea</taxon>
        <taxon>Blaberidae</taxon>
        <taxon>Diplopterinae</taxon>
        <taxon>Diploptera</taxon>
    </lineage>
</organism>
<dbReference type="EMBL" id="JASPKZ010007480">
    <property type="protein sequence ID" value="KAJ9584027.1"/>
    <property type="molecule type" value="Genomic_DNA"/>
</dbReference>
<evidence type="ECO:0000259" key="2">
    <source>
        <dbReference type="Pfam" id="PF09811"/>
    </source>
</evidence>
<dbReference type="AlphaFoldDB" id="A0AAD7ZPY0"/>
<proteinExistence type="inferred from homology"/>
<dbReference type="Proteomes" id="UP001233999">
    <property type="component" value="Unassembled WGS sequence"/>
</dbReference>
<reference evidence="3" key="2">
    <citation type="submission" date="2023-05" db="EMBL/GenBank/DDBJ databases">
        <authorList>
            <person name="Fouks B."/>
        </authorList>
    </citation>
    <scope>NUCLEOTIDE SEQUENCE</scope>
    <source>
        <strain evidence="3">Stay&amp;Tobe</strain>
        <tissue evidence="3">Testes</tissue>
    </source>
</reference>
<keyword evidence="4" id="KW-1185">Reference proteome</keyword>